<dbReference type="AlphaFoldDB" id="A0A6L2KRR1"/>
<protein>
    <recommendedName>
        <fullName evidence="2">Reverse transcriptase domain-containing protein</fullName>
    </recommendedName>
</protein>
<accession>A0A6L2KRR1</accession>
<dbReference type="EMBL" id="BKCJ010002854">
    <property type="protein sequence ID" value="GEU51357.1"/>
    <property type="molecule type" value="Genomic_DNA"/>
</dbReference>
<gene>
    <name evidence="1" type="ORF">Tci_023335</name>
</gene>
<sequence>MKESRNELLNMVKLFCEHILWQREQAANLSINIIEPSRRLNSFCYDDDDDYNNEESTIHLSGIISQLPLSVVITTSLPILPIKDPEDSLIMKNEDLSTILEKESDKFIKSSVEDLIPILSESGDTSGSDSECIIPSCDYFSPIDIPEEKADVPEDNIKIYSNPLFEFDDEYIFSDINPLFDEVLEDIECKDSYDPNLDESTILVTPLSDSNEDEYFTPGMPSRARGFVHHPLELQSFANRNLIS</sequence>
<evidence type="ECO:0008006" key="2">
    <source>
        <dbReference type="Google" id="ProtNLM"/>
    </source>
</evidence>
<evidence type="ECO:0000313" key="1">
    <source>
        <dbReference type="EMBL" id="GEU51357.1"/>
    </source>
</evidence>
<proteinExistence type="predicted"/>
<comment type="caution">
    <text evidence="1">The sequence shown here is derived from an EMBL/GenBank/DDBJ whole genome shotgun (WGS) entry which is preliminary data.</text>
</comment>
<name>A0A6L2KRR1_TANCI</name>
<organism evidence="1">
    <name type="scientific">Tanacetum cinerariifolium</name>
    <name type="common">Dalmatian daisy</name>
    <name type="synonym">Chrysanthemum cinerariifolium</name>
    <dbReference type="NCBI Taxonomy" id="118510"/>
    <lineage>
        <taxon>Eukaryota</taxon>
        <taxon>Viridiplantae</taxon>
        <taxon>Streptophyta</taxon>
        <taxon>Embryophyta</taxon>
        <taxon>Tracheophyta</taxon>
        <taxon>Spermatophyta</taxon>
        <taxon>Magnoliopsida</taxon>
        <taxon>eudicotyledons</taxon>
        <taxon>Gunneridae</taxon>
        <taxon>Pentapetalae</taxon>
        <taxon>asterids</taxon>
        <taxon>campanulids</taxon>
        <taxon>Asterales</taxon>
        <taxon>Asteraceae</taxon>
        <taxon>Asteroideae</taxon>
        <taxon>Anthemideae</taxon>
        <taxon>Anthemidinae</taxon>
        <taxon>Tanacetum</taxon>
    </lineage>
</organism>
<reference evidence="1" key="1">
    <citation type="journal article" date="2019" name="Sci. Rep.">
        <title>Draft genome of Tanacetum cinerariifolium, the natural source of mosquito coil.</title>
        <authorList>
            <person name="Yamashiro T."/>
            <person name="Shiraishi A."/>
            <person name="Satake H."/>
            <person name="Nakayama K."/>
        </authorList>
    </citation>
    <scope>NUCLEOTIDE SEQUENCE</scope>
</reference>